<gene>
    <name evidence="1" type="ORF">ACCO45_012721</name>
</gene>
<sequence length="152" mass="16125">MLLTARRPVSSPSPHGKFARTVSTDTEKGHEPARIDFRRSGAQDPVSSPLEFGHANGRPVASIAIRYGKLDRDTDCSEALNGSSCETHPGDACGSFDVSLLSSTSAIAGRIVVADGNNPTGTYLGTVKQRSAAIVIVINYGRIHCIENEQCI</sequence>
<keyword evidence="2" id="KW-1185">Reference proteome</keyword>
<organism evidence="1 2">
    <name type="scientific">Purpureocillium lilacinum</name>
    <name type="common">Paecilomyces lilacinus</name>
    <dbReference type="NCBI Taxonomy" id="33203"/>
    <lineage>
        <taxon>Eukaryota</taxon>
        <taxon>Fungi</taxon>
        <taxon>Dikarya</taxon>
        <taxon>Ascomycota</taxon>
        <taxon>Pezizomycotina</taxon>
        <taxon>Sordariomycetes</taxon>
        <taxon>Hypocreomycetidae</taxon>
        <taxon>Hypocreales</taxon>
        <taxon>Ophiocordycipitaceae</taxon>
        <taxon>Purpureocillium</taxon>
    </lineage>
</organism>
<evidence type="ECO:0000313" key="2">
    <source>
        <dbReference type="Proteomes" id="UP001638806"/>
    </source>
</evidence>
<reference evidence="1" key="1">
    <citation type="submission" date="2024-12" db="EMBL/GenBank/DDBJ databases">
        <title>Comparative genomics and development of molecular markers within Purpureocillium lilacinum and among Purpureocillium species.</title>
        <authorList>
            <person name="Yeh Z.-Y."/>
            <person name="Ni N.-T."/>
            <person name="Lo P.-H."/>
            <person name="Mushyakhwo K."/>
            <person name="Lin C.-F."/>
            <person name="Nai Y.-S."/>
        </authorList>
    </citation>
    <scope>NUCLEOTIDE SEQUENCE</scope>
    <source>
        <strain evidence="1">NCHU-NPUST-175</strain>
    </source>
</reference>
<dbReference type="Proteomes" id="UP001638806">
    <property type="component" value="Unassembled WGS sequence"/>
</dbReference>
<dbReference type="EMBL" id="JBGNUJ010000012">
    <property type="protein sequence ID" value="KAL3952778.1"/>
    <property type="molecule type" value="Genomic_DNA"/>
</dbReference>
<accession>A0ACC4DBW4</accession>
<evidence type="ECO:0000313" key="1">
    <source>
        <dbReference type="EMBL" id="KAL3952778.1"/>
    </source>
</evidence>
<name>A0ACC4DBW4_PURLI</name>
<protein>
    <submittedName>
        <fullName evidence="1">Uncharacterized protein</fullName>
    </submittedName>
</protein>
<comment type="caution">
    <text evidence="1">The sequence shown here is derived from an EMBL/GenBank/DDBJ whole genome shotgun (WGS) entry which is preliminary data.</text>
</comment>
<proteinExistence type="predicted"/>